<name>A0A381R034_9ZZZZ</name>
<evidence type="ECO:0000256" key="1">
    <source>
        <dbReference type="ARBA" id="ARBA00022490"/>
    </source>
</evidence>
<dbReference type="Pfam" id="PF13507">
    <property type="entry name" value="GATase_5"/>
    <property type="match status" value="1"/>
</dbReference>
<dbReference type="GO" id="GO:0016787">
    <property type="term" value="F:hydrolase activity"/>
    <property type="evidence" value="ECO:0007669"/>
    <property type="project" value="UniProtKB-KW"/>
</dbReference>
<evidence type="ECO:0000256" key="4">
    <source>
        <dbReference type="ARBA" id="ARBA00022755"/>
    </source>
</evidence>
<keyword evidence="2" id="KW-0436">Ligase</keyword>
<gene>
    <name evidence="8" type="ORF">METZ01_LOCUS37438</name>
</gene>
<dbReference type="SMART" id="SM01211">
    <property type="entry name" value="GATase_5"/>
    <property type="match status" value="1"/>
</dbReference>
<dbReference type="AlphaFoldDB" id="A0A381R034"/>
<keyword evidence="4" id="KW-0658">Purine biosynthesis</keyword>
<dbReference type="PROSITE" id="PS51273">
    <property type="entry name" value="GATASE_TYPE_1"/>
    <property type="match status" value="1"/>
</dbReference>
<keyword evidence="1" id="KW-0963">Cytoplasm</keyword>
<evidence type="ECO:0000256" key="3">
    <source>
        <dbReference type="ARBA" id="ARBA00022741"/>
    </source>
</evidence>
<evidence type="ECO:0000313" key="8">
    <source>
        <dbReference type="EMBL" id="SUZ84584.1"/>
    </source>
</evidence>
<accession>A0A381R034</accession>
<evidence type="ECO:0000256" key="5">
    <source>
        <dbReference type="ARBA" id="ARBA00022801"/>
    </source>
</evidence>
<dbReference type="PANTHER" id="PTHR47552:SF1">
    <property type="entry name" value="PHOSPHORIBOSYLFORMYLGLYCINAMIDINE SYNTHASE SUBUNIT PURQ"/>
    <property type="match status" value="1"/>
</dbReference>
<evidence type="ECO:0000256" key="6">
    <source>
        <dbReference type="ARBA" id="ARBA00022840"/>
    </source>
</evidence>
<keyword evidence="3" id="KW-0547">Nucleotide-binding</keyword>
<dbReference type="GO" id="GO:0004642">
    <property type="term" value="F:phosphoribosylformylglycinamidine synthase activity"/>
    <property type="evidence" value="ECO:0007669"/>
    <property type="project" value="InterPro"/>
</dbReference>
<dbReference type="GO" id="GO:0005524">
    <property type="term" value="F:ATP binding"/>
    <property type="evidence" value="ECO:0007669"/>
    <property type="project" value="UniProtKB-KW"/>
</dbReference>
<sequence length="389" mass="43296">MLAVPHFWNDPPSQLRACDGCVILGGFSYEDRSRSGIIASLDPIMEEVKRAVALGKPVLGICNGAQILVESGIVPGNESLGTIVGLTQNKRVQNGQIVGTGYFNTWCHIKPNQKSRSAFIGKNDGGVLNVPLAHAEGRFVMSKKLSDTIKKNNLATYCYCTENGELVSDFPTNPNGSIDNIAALGNLPGNAMAIMPHPERTIRGEGDAIFKAMNKYIIQESDYSYRALKYAAKKIAVSPFEKNPKTKEIIISMIIADNEAGSVEKCVQKLGADTTVKRYIHFEIEADKNMNLKDVYKTDVLFNPSKEFMVELDNTNETKRFLVREKENIEGRRIKEVLQKRFGFDKIKNVQKGVVWEIASKKNQLKKDVDLIINSHILSNPISQVCHEY</sequence>
<proteinExistence type="predicted"/>
<dbReference type="PANTHER" id="PTHR47552">
    <property type="entry name" value="PHOSPHORIBOSYLFORMYLGLYCINAMIDINE SYNTHASE SUBUNIT PURQ"/>
    <property type="match status" value="1"/>
</dbReference>
<dbReference type="EMBL" id="UINC01001597">
    <property type="protein sequence ID" value="SUZ84584.1"/>
    <property type="molecule type" value="Genomic_DNA"/>
</dbReference>
<dbReference type="Gene3D" id="3.40.50.880">
    <property type="match status" value="1"/>
</dbReference>
<keyword evidence="7" id="KW-0315">Glutamine amidotransferase</keyword>
<evidence type="ECO:0000256" key="2">
    <source>
        <dbReference type="ARBA" id="ARBA00022598"/>
    </source>
</evidence>
<dbReference type="InterPro" id="IPR029062">
    <property type="entry name" value="Class_I_gatase-like"/>
</dbReference>
<protein>
    <submittedName>
        <fullName evidence="8">Uncharacterized protein</fullName>
    </submittedName>
</protein>
<dbReference type="InterPro" id="IPR010075">
    <property type="entry name" value="PRibForGlyAmidine_synth_PurQ"/>
</dbReference>
<evidence type="ECO:0000256" key="7">
    <source>
        <dbReference type="ARBA" id="ARBA00022962"/>
    </source>
</evidence>
<reference evidence="8" key="1">
    <citation type="submission" date="2018-05" db="EMBL/GenBank/DDBJ databases">
        <authorList>
            <person name="Lanie J.A."/>
            <person name="Ng W.-L."/>
            <person name="Kazmierczak K.M."/>
            <person name="Andrzejewski T.M."/>
            <person name="Davidsen T.M."/>
            <person name="Wayne K.J."/>
            <person name="Tettelin H."/>
            <person name="Glass J.I."/>
            <person name="Rusch D."/>
            <person name="Podicherti R."/>
            <person name="Tsui H.-C.T."/>
            <person name="Winkler M.E."/>
        </authorList>
    </citation>
    <scope>NUCLEOTIDE SEQUENCE</scope>
</reference>
<dbReference type="GO" id="GO:0006189">
    <property type="term" value="P:'de novo' IMP biosynthetic process"/>
    <property type="evidence" value="ECO:0007669"/>
    <property type="project" value="InterPro"/>
</dbReference>
<keyword evidence="6" id="KW-0067">ATP-binding</keyword>
<keyword evidence="5" id="KW-0378">Hydrolase</keyword>
<organism evidence="8">
    <name type="scientific">marine metagenome</name>
    <dbReference type="NCBI Taxonomy" id="408172"/>
    <lineage>
        <taxon>unclassified sequences</taxon>
        <taxon>metagenomes</taxon>
        <taxon>ecological metagenomes</taxon>
    </lineage>
</organism>
<dbReference type="SUPFAM" id="SSF52317">
    <property type="entry name" value="Class I glutamine amidotransferase-like"/>
    <property type="match status" value="1"/>
</dbReference>